<accession>A0A8J7KDY1</accession>
<evidence type="ECO:0000313" key="1">
    <source>
        <dbReference type="EMBL" id="MBG6134565.1"/>
    </source>
</evidence>
<proteinExistence type="predicted"/>
<protein>
    <submittedName>
        <fullName evidence="1">Uncharacterized protein</fullName>
    </submittedName>
</protein>
<comment type="caution">
    <text evidence="1">The sequence shown here is derived from an EMBL/GenBank/DDBJ whole genome shotgun (WGS) entry which is preliminary data.</text>
</comment>
<name>A0A8J7KDY1_9ACTN</name>
<sequence>MRELLVALAAVALVLAVAVYRIRRSFTPPAARAVLDPAVRRLVADAARGGLVRIVVREPGCDTTIDGLFLTVSPVNTDEPRVYEEDGALRVYGPPTPATLAAVLLTIRDETGVVPHAHFAWTEEGLTHRLLRHLFTGTGETAPVTREVLRRAEPDQRHRPVVHLG</sequence>
<organism evidence="1 2">
    <name type="scientific">Longispora fulva</name>
    <dbReference type="NCBI Taxonomy" id="619741"/>
    <lineage>
        <taxon>Bacteria</taxon>
        <taxon>Bacillati</taxon>
        <taxon>Actinomycetota</taxon>
        <taxon>Actinomycetes</taxon>
        <taxon>Micromonosporales</taxon>
        <taxon>Micromonosporaceae</taxon>
        <taxon>Longispora</taxon>
    </lineage>
</organism>
<dbReference type="Proteomes" id="UP000622552">
    <property type="component" value="Unassembled WGS sequence"/>
</dbReference>
<dbReference type="RefSeq" id="WP_197001783.1">
    <property type="nucleotide sequence ID" value="NZ_BONS01000023.1"/>
</dbReference>
<dbReference type="EMBL" id="JADOUF010000001">
    <property type="protein sequence ID" value="MBG6134565.1"/>
    <property type="molecule type" value="Genomic_DNA"/>
</dbReference>
<evidence type="ECO:0000313" key="2">
    <source>
        <dbReference type="Proteomes" id="UP000622552"/>
    </source>
</evidence>
<reference evidence="1" key="1">
    <citation type="submission" date="2020-11" db="EMBL/GenBank/DDBJ databases">
        <title>Sequencing the genomes of 1000 actinobacteria strains.</title>
        <authorList>
            <person name="Klenk H.-P."/>
        </authorList>
    </citation>
    <scope>NUCLEOTIDE SEQUENCE</scope>
    <source>
        <strain evidence="1">DSM 45356</strain>
    </source>
</reference>
<keyword evidence="2" id="KW-1185">Reference proteome</keyword>
<gene>
    <name evidence="1" type="ORF">IW245_000759</name>
</gene>
<dbReference type="AlphaFoldDB" id="A0A8J7KDY1"/>